<dbReference type="AlphaFoldDB" id="A0A9E1GLD1"/>
<organism evidence="1 2">
    <name type="scientific">Faecalibacterium prausnitzii</name>
    <dbReference type="NCBI Taxonomy" id="853"/>
    <lineage>
        <taxon>Bacteria</taxon>
        <taxon>Bacillati</taxon>
        <taxon>Bacillota</taxon>
        <taxon>Clostridia</taxon>
        <taxon>Eubacteriales</taxon>
        <taxon>Oscillospiraceae</taxon>
        <taxon>Faecalibacterium</taxon>
    </lineage>
</organism>
<gene>
    <name evidence="1" type="ORF">KH315_09780</name>
</gene>
<dbReference type="EMBL" id="JAGZYH010000035">
    <property type="protein sequence ID" value="MBS6622433.1"/>
    <property type="molecule type" value="Genomic_DNA"/>
</dbReference>
<dbReference type="Gene3D" id="1.10.260.40">
    <property type="entry name" value="lambda repressor-like DNA-binding domains"/>
    <property type="match status" value="1"/>
</dbReference>
<sequence>MNVEEKLKELILANYKSIRAFTVAASIPYSTVDNIFKRGIGGTAVTTVVRICDLLGITVEGITHGIIEPKENSAQLTPAQAKLLDSFDQLNEEGQTKVMDYAEDLCRTGYYKKCPASGLDAKEA</sequence>
<protein>
    <recommendedName>
        <fullName evidence="3">HTH cro/C1-type domain-containing protein</fullName>
    </recommendedName>
</protein>
<evidence type="ECO:0000313" key="2">
    <source>
        <dbReference type="Proteomes" id="UP000811365"/>
    </source>
</evidence>
<evidence type="ECO:0008006" key="3">
    <source>
        <dbReference type="Google" id="ProtNLM"/>
    </source>
</evidence>
<dbReference type="GO" id="GO:0003677">
    <property type="term" value="F:DNA binding"/>
    <property type="evidence" value="ECO:0007669"/>
    <property type="project" value="InterPro"/>
</dbReference>
<name>A0A9E1GLD1_9FIRM</name>
<dbReference type="InterPro" id="IPR010982">
    <property type="entry name" value="Lambda_DNA-bd_dom_sf"/>
</dbReference>
<comment type="caution">
    <text evidence="1">The sequence shown here is derived from an EMBL/GenBank/DDBJ whole genome shotgun (WGS) entry which is preliminary data.</text>
</comment>
<accession>A0A9E1GLD1</accession>
<evidence type="ECO:0000313" key="1">
    <source>
        <dbReference type="EMBL" id="MBS6622433.1"/>
    </source>
</evidence>
<dbReference type="Proteomes" id="UP000811365">
    <property type="component" value="Unassembled WGS sequence"/>
</dbReference>
<reference evidence="1" key="1">
    <citation type="submission" date="2021-02" db="EMBL/GenBank/DDBJ databases">
        <title>Infant gut strain persistence is associated with maternal origin, phylogeny, and functional potential including surface adhesion and iron acquisition.</title>
        <authorList>
            <person name="Lou Y.C."/>
        </authorList>
    </citation>
    <scope>NUCLEOTIDE SEQUENCE</scope>
    <source>
        <strain evidence="1">L2_039_000G1_dasL2_039_000G1_maxbin2.maxbin.077</strain>
    </source>
</reference>
<proteinExistence type="predicted"/>